<proteinExistence type="predicted"/>
<evidence type="ECO:0000256" key="1">
    <source>
        <dbReference type="ARBA" id="ARBA00022679"/>
    </source>
</evidence>
<dbReference type="InterPro" id="IPR016181">
    <property type="entry name" value="Acyl_CoA_acyltransferase"/>
</dbReference>
<gene>
    <name evidence="4" type="ORF">Val02_40300</name>
</gene>
<keyword evidence="2" id="KW-0012">Acyltransferase</keyword>
<dbReference type="CDD" id="cd04301">
    <property type="entry name" value="NAT_SF"/>
    <property type="match status" value="1"/>
</dbReference>
<dbReference type="EMBL" id="BOPF01000014">
    <property type="protein sequence ID" value="GIJ47144.1"/>
    <property type="molecule type" value="Genomic_DNA"/>
</dbReference>
<dbReference type="RefSeq" id="WP_203900674.1">
    <property type="nucleotide sequence ID" value="NZ_BOPF01000014.1"/>
</dbReference>
<dbReference type="PANTHER" id="PTHR43877:SF1">
    <property type="entry name" value="ACETYLTRANSFERASE"/>
    <property type="match status" value="1"/>
</dbReference>
<dbReference type="SUPFAM" id="SSF55729">
    <property type="entry name" value="Acyl-CoA N-acyltransferases (Nat)"/>
    <property type="match status" value="1"/>
</dbReference>
<dbReference type="PANTHER" id="PTHR43877">
    <property type="entry name" value="AMINOALKYLPHOSPHONATE N-ACETYLTRANSFERASE-RELATED-RELATED"/>
    <property type="match status" value="1"/>
</dbReference>
<dbReference type="PROSITE" id="PS51186">
    <property type="entry name" value="GNAT"/>
    <property type="match status" value="1"/>
</dbReference>
<evidence type="ECO:0000313" key="5">
    <source>
        <dbReference type="Proteomes" id="UP000619260"/>
    </source>
</evidence>
<dbReference type="AlphaFoldDB" id="A0A8J3YKK6"/>
<dbReference type="Gene3D" id="3.40.630.30">
    <property type="match status" value="1"/>
</dbReference>
<evidence type="ECO:0000259" key="3">
    <source>
        <dbReference type="PROSITE" id="PS51186"/>
    </source>
</evidence>
<comment type="caution">
    <text evidence="4">The sequence shown here is derived from an EMBL/GenBank/DDBJ whole genome shotgun (WGS) entry which is preliminary data.</text>
</comment>
<dbReference type="InterPro" id="IPR050832">
    <property type="entry name" value="Bact_Acetyltransf"/>
</dbReference>
<protein>
    <submittedName>
        <fullName evidence="4">Acetyltransferase</fullName>
    </submittedName>
</protein>
<dbReference type="InterPro" id="IPR000182">
    <property type="entry name" value="GNAT_dom"/>
</dbReference>
<organism evidence="4 5">
    <name type="scientific">Virgisporangium aliadipatigenens</name>
    <dbReference type="NCBI Taxonomy" id="741659"/>
    <lineage>
        <taxon>Bacteria</taxon>
        <taxon>Bacillati</taxon>
        <taxon>Actinomycetota</taxon>
        <taxon>Actinomycetes</taxon>
        <taxon>Micromonosporales</taxon>
        <taxon>Micromonosporaceae</taxon>
        <taxon>Virgisporangium</taxon>
    </lineage>
</organism>
<keyword evidence="5" id="KW-1185">Reference proteome</keyword>
<accession>A0A8J3YKK6</accession>
<dbReference type="Proteomes" id="UP000619260">
    <property type="component" value="Unassembled WGS sequence"/>
</dbReference>
<name>A0A8J3YKK6_9ACTN</name>
<dbReference type="Pfam" id="PF00583">
    <property type="entry name" value="Acetyltransf_1"/>
    <property type="match status" value="1"/>
</dbReference>
<reference evidence="4" key="1">
    <citation type="submission" date="2021-01" db="EMBL/GenBank/DDBJ databases">
        <title>Whole genome shotgun sequence of Virgisporangium aliadipatigenens NBRC 105644.</title>
        <authorList>
            <person name="Komaki H."/>
            <person name="Tamura T."/>
        </authorList>
    </citation>
    <scope>NUCLEOTIDE SEQUENCE</scope>
    <source>
        <strain evidence="4">NBRC 105644</strain>
    </source>
</reference>
<dbReference type="GO" id="GO:0016747">
    <property type="term" value="F:acyltransferase activity, transferring groups other than amino-acyl groups"/>
    <property type="evidence" value="ECO:0007669"/>
    <property type="project" value="InterPro"/>
</dbReference>
<evidence type="ECO:0000256" key="2">
    <source>
        <dbReference type="ARBA" id="ARBA00023315"/>
    </source>
</evidence>
<evidence type="ECO:0000313" key="4">
    <source>
        <dbReference type="EMBL" id="GIJ47144.1"/>
    </source>
</evidence>
<feature type="domain" description="N-acetyltransferase" evidence="3">
    <location>
        <begin position="3"/>
        <end position="147"/>
    </location>
</feature>
<sequence length="147" mass="15914">MQIVVRPAVQDDLPALLELYAELHPADPPLATHTATEVWRAVEAQAGRTILVAEAGAALAGTIDCTVLPNFTRAARPFMLVENVVVSAGYRRAGVGTALMEAAVRLARQAGCYKVQLLSRTDRKGAHAFYEARGFRAAAQGYRLYFD</sequence>
<keyword evidence="1" id="KW-0808">Transferase</keyword>